<keyword evidence="9 15" id="KW-0521">NADP</keyword>
<accession>A0ABP9VAV8</accession>
<dbReference type="SUPFAM" id="SSF55347">
    <property type="entry name" value="Glyceraldehyde-3-phosphate dehydrogenase-like, C-terminal domain"/>
    <property type="match status" value="1"/>
</dbReference>
<keyword evidence="10 15" id="KW-0220">Diaminopimelate biosynthesis</keyword>
<evidence type="ECO:0000256" key="13">
    <source>
        <dbReference type="ARBA" id="ARBA00023167"/>
    </source>
</evidence>
<sequence>MRVAIVGATGAVGHELMAVLEKSQQEGKLKFDELQLYASPRSAGSKLTFAGKELTVQVTPDGPIDADVILASAGGSVSKALAHKWIQNGAVVIDNSSAFRYDADVPLVVPEVNGEAALRHKGIIANPNCTTAIAVVAVAPIHRKYGVKRMIVSTYQATSGAGQKGMDELLEQTHVVLHGGEASHKEFVHPIPFNVIPHIDVFQDNGYTKEEMKVQWETQKIIGDDSLKISCTAVRIPTLRTHSEAITLDLAKPATPAEIRELLSTAAGVEVRDDPEGKLYPMPLTATRKYDVEVGRIRESLVFDGGIDLFVSGDQLLKGAALNAVQIAEYLQAHGALGGAVSPQLSAVSP</sequence>
<evidence type="ECO:0000256" key="9">
    <source>
        <dbReference type="ARBA" id="ARBA00022857"/>
    </source>
</evidence>
<evidence type="ECO:0000256" key="10">
    <source>
        <dbReference type="ARBA" id="ARBA00022915"/>
    </source>
</evidence>
<comment type="subunit">
    <text evidence="5 15">Homodimer.</text>
</comment>
<proteinExistence type="inferred from homology"/>
<evidence type="ECO:0000256" key="2">
    <source>
        <dbReference type="ARBA" id="ARBA00005076"/>
    </source>
</evidence>
<organism evidence="17 18">
    <name type="scientific">Deinococcus xinjiangensis</name>
    <dbReference type="NCBI Taxonomy" id="457454"/>
    <lineage>
        <taxon>Bacteria</taxon>
        <taxon>Thermotogati</taxon>
        <taxon>Deinococcota</taxon>
        <taxon>Deinococci</taxon>
        <taxon>Deinococcales</taxon>
        <taxon>Deinococcaceae</taxon>
        <taxon>Deinococcus</taxon>
    </lineage>
</organism>
<comment type="catalytic activity">
    <reaction evidence="14 15">
        <text>L-aspartate 4-semialdehyde + phosphate + NADP(+) = 4-phospho-L-aspartate + NADPH + H(+)</text>
        <dbReference type="Rhea" id="RHEA:24284"/>
        <dbReference type="ChEBI" id="CHEBI:15378"/>
        <dbReference type="ChEBI" id="CHEBI:43474"/>
        <dbReference type="ChEBI" id="CHEBI:57535"/>
        <dbReference type="ChEBI" id="CHEBI:57783"/>
        <dbReference type="ChEBI" id="CHEBI:58349"/>
        <dbReference type="ChEBI" id="CHEBI:537519"/>
        <dbReference type="EC" id="1.2.1.11"/>
    </reaction>
</comment>
<dbReference type="PANTHER" id="PTHR46278">
    <property type="entry name" value="DEHYDROGENASE, PUTATIVE-RELATED"/>
    <property type="match status" value="1"/>
</dbReference>
<evidence type="ECO:0000256" key="6">
    <source>
        <dbReference type="ARBA" id="ARBA00013120"/>
    </source>
</evidence>
<evidence type="ECO:0000313" key="17">
    <source>
        <dbReference type="EMBL" id="GAA5501851.1"/>
    </source>
</evidence>
<dbReference type="PANTHER" id="PTHR46278:SF2">
    <property type="entry name" value="ASPARTATE-SEMIALDEHYDE DEHYDROGENASE"/>
    <property type="match status" value="1"/>
</dbReference>
<dbReference type="HAMAP" id="MF_02121">
    <property type="entry name" value="ASADH"/>
    <property type="match status" value="1"/>
</dbReference>
<comment type="pathway">
    <text evidence="1 15">Amino-acid biosynthesis; L-methionine biosynthesis via de novo pathway; L-homoserine from L-aspartate: step 2/3.</text>
</comment>
<dbReference type="NCBIfam" id="TIGR01296">
    <property type="entry name" value="asd_B"/>
    <property type="match status" value="1"/>
</dbReference>
<dbReference type="SUPFAM" id="SSF51735">
    <property type="entry name" value="NAD(P)-binding Rossmann-fold domains"/>
    <property type="match status" value="1"/>
</dbReference>
<dbReference type="InterPro" id="IPR000534">
    <property type="entry name" value="Semialdehyde_DH_NAD-bd"/>
</dbReference>
<feature type="binding site" evidence="15">
    <location>
        <position position="100"/>
    </location>
    <ligand>
        <name>phosphate</name>
        <dbReference type="ChEBI" id="CHEBI:43474"/>
    </ligand>
</feature>
<dbReference type="CDD" id="cd18131">
    <property type="entry name" value="ASADH_C_bac_euk_like"/>
    <property type="match status" value="1"/>
</dbReference>
<evidence type="ECO:0000256" key="4">
    <source>
        <dbReference type="ARBA" id="ARBA00010584"/>
    </source>
</evidence>
<evidence type="ECO:0000313" key="18">
    <source>
        <dbReference type="Proteomes" id="UP001458946"/>
    </source>
</evidence>
<dbReference type="InterPro" id="IPR005986">
    <property type="entry name" value="Asp_semialdehyde_DH_beta"/>
</dbReference>
<evidence type="ECO:0000256" key="11">
    <source>
        <dbReference type="ARBA" id="ARBA00023002"/>
    </source>
</evidence>
<feature type="binding site" evidence="15">
    <location>
        <begin position="159"/>
        <end position="160"/>
    </location>
    <ligand>
        <name>NADP(+)</name>
        <dbReference type="ChEBI" id="CHEBI:58349"/>
    </ligand>
</feature>
<protein>
    <recommendedName>
        <fullName evidence="6 15">Aspartate-semialdehyde dehydrogenase</fullName>
        <shortName evidence="15">ASA dehydrogenase</shortName>
        <shortName evidence="15">ASADH</shortName>
        <ecNumber evidence="6 15">1.2.1.11</ecNumber>
    </recommendedName>
    <alternativeName>
        <fullName evidence="15">Aspartate-beta-semialdehyde dehydrogenase</fullName>
    </alternativeName>
</protein>
<evidence type="ECO:0000256" key="7">
    <source>
        <dbReference type="ARBA" id="ARBA00022605"/>
    </source>
</evidence>
<dbReference type="Gene3D" id="3.40.50.720">
    <property type="entry name" value="NAD(P)-binding Rossmann-like Domain"/>
    <property type="match status" value="1"/>
</dbReference>
<feature type="binding site" evidence="15">
    <location>
        <position position="156"/>
    </location>
    <ligand>
        <name>substrate</name>
    </ligand>
</feature>
<keyword evidence="11 15" id="KW-0560">Oxidoreductase</keyword>
<keyword evidence="18" id="KW-1185">Reference proteome</keyword>
<keyword evidence="8 15" id="KW-0791">Threonine biosynthesis</keyword>
<feature type="binding site" evidence="15">
    <location>
        <begin position="41"/>
        <end position="42"/>
    </location>
    <ligand>
        <name>NADP(+)</name>
        <dbReference type="ChEBI" id="CHEBI:58349"/>
    </ligand>
</feature>
<dbReference type="Gene3D" id="3.30.360.10">
    <property type="entry name" value="Dihydrodipicolinate Reductase, domain 2"/>
    <property type="match status" value="1"/>
</dbReference>
<keyword evidence="13 15" id="KW-0486">Methionine biosynthesis</keyword>
<comment type="pathway">
    <text evidence="3 15">Amino-acid biosynthesis; L-threonine biosynthesis; L-threonine from L-aspartate: step 2/5.</text>
</comment>
<evidence type="ECO:0000256" key="15">
    <source>
        <dbReference type="HAMAP-Rule" id="MF_02121"/>
    </source>
</evidence>
<gene>
    <name evidence="15 17" type="primary">asd</name>
    <name evidence="17" type="ORF">Dxin01_01590</name>
</gene>
<feature type="active site" description="Proton acceptor" evidence="15">
    <location>
        <position position="242"/>
    </location>
</feature>
<dbReference type="EMBL" id="BAABRN010000014">
    <property type="protein sequence ID" value="GAA5501851.1"/>
    <property type="molecule type" value="Genomic_DNA"/>
</dbReference>
<dbReference type="Pfam" id="PF01118">
    <property type="entry name" value="Semialdhyde_dh"/>
    <property type="match status" value="1"/>
</dbReference>
<feature type="active site" description="Acyl-thioester intermediate" evidence="15">
    <location>
        <position position="129"/>
    </location>
</feature>
<feature type="domain" description="Semialdehyde dehydrogenase NAD-binding" evidence="16">
    <location>
        <begin position="2"/>
        <end position="120"/>
    </location>
</feature>
<evidence type="ECO:0000259" key="16">
    <source>
        <dbReference type="SMART" id="SM00859"/>
    </source>
</evidence>
<dbReference type="InterPro" id="IPR036291">
    <property type="entry name" value="NAD(P)-bd_dom_sf"/>
</dbReference>
<evidence type="ECO:0000256" key="14">
    <source>
        <dbReference type="ARBA" id="ARBA00047891"/>
    </source>
</evidence>
<dbReference type="NCBIfam" id="NF011456">
    <property type="entry name" value="PRK14874.1"/>
    <property type="match status" value="1"/>
</dbReference>
<evidence type="ECO:0000256" key="8">
    <source>
        <dbReference type="ARBA" id="ARBA00022697"/>
    </source>
</evidence>
<evidence type="ECO:0000256" key="1">
    <source>
        <dbReference type="ARBA" id="ARBA00005021"/>
    </source>
</evidence>
<comment type="similarity">
    <text evidence="4 15">Belongs to the aspartate-semialdehyde dehydrogenase family.</text>
</comment>
<reference evidence="17 18" key="1">
    <citation type="submission" date="2024-02" db="EMBL/GenBank/DDBJ databases">
        <title>Deinococcus xinjiangensis NBRC 107630.</title>
        <authorList>
            <person name="Ichikawa N."/>
            <person name="Katano-Makiyama Y."/>
            <person name="Hidaka K."/>
        </authorList>
    </citation>
    <scope>NUCLEOTIDE SEQUENCE [LARGE SCALE GENOMIC DNA]</scope>
    <source>
        <strain evidence="17 18">NBRC 107630</strain>
    </source>
</reference>
<name>A0ABP9VAV8_9DEIO</name>
<dbReference type="RefSeq" id="WP_353541825.1">
    <property type="nucleotide sequence ID" value="NZ_BAABRN010000014.1"/>
</dbReference>
<keyword evidence="7 15" id="KW-0028">Amino-acid biosynthesis</keyword>
<comment type="function">
    <text evidence="15">Catalyzes the NADPH-dependent formation of L-aspartate-semialdehyde (L-ASA) by the reductive dephosphorylation of L-aspartyl-4-phosphate.</text>
</comment>
<dbReference type="EC" id="1.2.1.11" evidence="6 15"/>
<dbReference type="Pfam" id="PF02774">
    <property type="entry name" value="Semialdhyde_dhC"/>
    <property type="match status" value="1"/>
</dbReference>
<feature type="binding site" evidence="15">
    <location>
        <begin position="9"/>
        <end position="12"/>
    </location>
    <ligand>
        <name>NADP(+)</name>
        <dbReference type="ChEBI" id="CHEBI:58349"/>
    </ligand>
</feature>
<dbReference type="CDD" id="cd02316">
    <property type="entry name" value="VcASADH2_like_N"/>
    <property type="match status" value="1"/>
</dbReference>
<dbReference type="InterPro" id="IPR012280">
    <property type="entry name" value="Semialdhyde_DH_dimer_dom"/>
</dbReference>
<evidence type="ECO:0000256" key="12">
    <source>
        <dbReference type="ARBA" id="ARBA00023154"/>
    </source>
</evidence>
<dbReference type="PIRSF" id="PIRSF000148">
    <property type="entry name" value="ASA_dh"/>
    <property type="match status" value="1"/>
</dbReference>
<feature type="binding site" evidence="15">
    <location>
        <position position="235"/>
    </location>
    <ligand>
        <name>substrate</name>
    </ligand>
</feature>
<comment type="caution">
    <text evidence="15">Lacks conserved residue(s) required for the propagation of feature annotation.</text>
</comment>
<keyword evidence="12 15" id="KW-0457">Lysine biosynthesis</keyword>
<evidence type="ECO:0000256" key="5">
    <source>
        <dbReference type="ARBA" id="ARBA00011738"/>
    </source>
</evidence>
<dbReference type="Proteomes" id="UP001458946">
    <property type="component" value="Unassembled WGS sequence"/>
</dbReference>
<evidence type="ECO:0000256" key="3">
    <source>
        <dbReference type="ARBA" id="ARBA00005097"/>
    </source>
</evidence>
<dbReference type="InterPro" id="IPR012080">
    <property type="entry name" value="Asp_semialdehyde_DH"/>
</dbReference>
<comment type="pathway">
    <text evidence="2 15">Amino-acid biosynthesis; L-lysine biosynthesis via DAP pathway; (S)-tetrahydrodipicolinate from L-aspartate: step 2/4.</text>
</comment>
<feature type="binding site" evidence="15">
    <location>
        <position position="315"/>
    </location>
    <ligand>
        <name>NADP(+)</name>
        <dbReference type="ChEBI" id="CHEBI:58349"/>
    </ligand>
</feature>
<dbReference type="SMART" id="SM00859">
    <property type="entry name" value="Semialdhyde_dh"/>
    <property type="match status" value="1"/>
</dbReference>
<comment type="caution">
    <text evidence="17">The sequence shown here is derived from an EMBL/GenBank/DDBJ whole genome shotgun (WGS) entry which is preliminary data.</text>
</comment>